<feature type="region of interest" description="Disordered" evidence="1">
    <location>
        <begin position="1"/>
        <end position="29"/>
    </location>
</feature>
<dbReference type="RefSeq" id="WP_166352718.1">
    <property type="nucleotide sequence ID" value="NZ_CP088280.1"/>
</dbReference>
<dbReference type="EMBL" id="CP088280">
    <property type="protein sequence ID" value="UGX98910.1"/>
    <property type="molecule type" value="Genomic_DNA"/>
</dbReference>
<dbReference type="AlphaFoldDB" id="A0A7Z0TUH8"/>
<sequence length="149" mass="16319">MDLDLRWRRKRPRPQSLHEDCATQRQPNLSYDRAAKPDVAASPVVLGAMTLRRSHRALLSAHLVIDNPRIHALFARVADMAPVPGQASNNAPAPRHDTGAVFEIFHPTGDFHFLGSKSHSGKCGCGHDYGKAKLGHRQTSIVSIGNFGL</sequence>
<evidence type="ECO:0000313" key="3">
    <source>
        <dbReference type="EMBL" id="UGX98910.1"/>
    </source>
</evidence>
<evidence type="ECO:0000313" key="2">
    <source>
        <dbReference type="EMBL" id="NYY94234.1"/>
    </source>
</evidence>
<reference evidence="3 4" key="3">
    <citation type="journal article" date="2022" name="Int. J. Syst. Evol. Microbiol.">
        <title>Strains of Bradyrhizobium barranii sp. nov. associated with legumes native to Canada are symbionts of soybeans and belong to different subspecies (subsp. barranii subsp. nov. and subsp. apii subsp. nov.) and symbiovars (sv. glycinearum and sv. septentrionale).</title>
        <authorList>
            <person name="Bromfield E.S.P."/>
            <person name="Cloutier S."/>
            <person name="Wasai-Hara S."/>
            <person name="Minamisawa K."/>
        </authorList>
    </citation>
    <scope>NUCLEOTIDE SEQUENCE [LARGE SCALE GENOMIC DNA]</scope>
    <source>
        <strain evidence="3 4">323S2</strain>
    </source>
</reference>
<evidence type="ECO:0000313" key="4">
    <source>
        <dbReference type="Proteomes" id="UP000564836"/>
    </source>
</evidence>
<reference evidence="3 4" key="1">
    <citation type="journal article" date="2017" name="Syst. Appl. Microbiol.">
        <title>Soybeans inoculated with root zone soils of Canadian native legumes harbour diverse and novel Bradyrhizobium spp. that possess agricultural potential.</title>
        <authorList>
            <person name="Bromfield E.S.P."/>
            <person name="Cloutier S."/>
            <person name="Tambong J.T."/>
            <person name="Tran Thi T.V."/>
        </authorList>
    </citation>
    <scope>NUCLEOTIDE SEQUENCE [LARGE SCALE GENOMIC DNA]</scope>
    <source>
        <strain evidence="3 4">323S2</strain>
    </source>
</reference>
<proteinExistence type="predicted"/>
<protein>
    <submittedName>
        <fullName evidence="2">Uncharacterized protein</fullName>
    </submittedName>
</protein>
<accession>A0A7Z0TUH8</accession>
<gene>
    <name evidence="3" type="ORF">G6321_00028880</name>
    <name evidence="2" type="ORF">G6321_39365</name>
</gene>
<evidence type="ECO:0000256" key="1">
    <source>
        <dbReference type="SAM" id="MobiDB-lite"/>
    </source>
</evidence>
<dbReference type="Proteomes" id="UP000564836">
    <property type="component" value="Chromosome"/>
</dbReference>
<name>A0A7Z0TUH8_9BRAD</name>
<dbReference type="EMBL" id="JACBFH010000001">
    <property type="protein sequence ID" value="NYY94234.1"/>
    <property type="molecule type" value="Genomic_DNA"/>
</dbReference>
<organism evidence="2">
    <name type="scientific">Bradyrhizobium barranii subsp. barranii</name>
    <dbReference type="NCBI Taxonomy" id="2823807"/>
    <lineage>
        <taxon>Bacteria</taxon>
        <taxon>Pseudomonadati</taxon>
        <taxon>Pseudomonadota</taxon>
        <taxon>Alphaproteobacteria</taxon>
        <taxon>Hyphomicrobiales</taxon>
        <taxon>Nitrobacteraceae</taxon>
        <taxon>Bradyrhizobium</taxon>
        <taxon>Bradyrhizobium barranii</taxon>
    </lineage>
</organism>
<reference evidence="2" key="2">
    <citation type="submission" date="2020-06" db="EMBL/GenBank/DDBJ databases">
        <title>Whole Genome Sequence of Bradyrhizobium sp. Strain 323S2.</title>
        <authorList>
            <person name="Bromfield E.S.P."/>
        </authorList>
    </citation>
    <scope>NUCLEOTIDE SEQUENCE [LARGE SCALE GENOMIC DNA]</scope>
    <source>
        <strain evidence="2">323S2</strain>
    </source>
</reference>